<feature type="transmembrane region" description="Helical" evidence="1">
    <location>
        <begin position="63"/>
        <end position="87"/>
    </location>
</feature>
<dbReference type="EMBL" id="FQWH01000007">
    <property type="protein sequence ID" value="SHH16335.1"/>
    <property type="molecule type" value="Genomic_DNA"/>
</dbReference>
<dbReference type="AlphaFoldDB" id="A0A1M5QQG3"/>
<dbReference type="Proteomes" id="UP000184112">
    <property type="component" value="Unassembled WGS sequence"/>
</dbReference>
<dbReference type="InterPro" id="IPR030914">
    <property type="entry name" value="Mob_CxxC_CxxC"/>
</dbReference>
<keyword evidence="1" id="KW-0472">Membrane</keyword>
<evidence type="ECO:0000313" key="3">
    <source>
        <dbReference type="Proteomes" id="UP000184112"/>
    </source>
</evidence>
<keyword evidence="1" id="KW-0812">Transmembrane</keyword>
<feature type="transmembrane region" description="Helical" evidence="1">
    <location>
        <begin position="38"/>
        <end position="57"/>
    </location>
</feature>
<evidence type="ECO:0000256" key="1">
    <source>
        <dbReference type="SAM" id="Phobius"/>
    </source>
</evidence>
<reference evidence="2 3" key="1">
    <citation type="submission" date="2016-11" db="EMBL/GenBank/DDBJ databases">
        <authorList>
            <person name="Jaros S."/>
            <person name="Januszkiewicz K."/>
            <person name="Wedrychowicz H."/>
        </authorList>
    </citation>
    <scope>NUCLEOTIDE SEQUENCE [LARGE SCALE GENOMIC DNA]</scope>
    <source>
        <strain evidence="2 3">DSM 6792</strain>
    </source>
</reference>
<organism evidence="2 3">
    <name type="scientific">Flavobacterium johnsoniae</name>
    <name type="common">Cytophaga johnsonae</name>
    <dbReference type="NCBI Taxonomy" id="986"/>
    <lineage>
        <taxon>Bacteria</taxon>
        <taxon>Pseudomonadati</taxon>
        <taxon>Bacteroidota</taxon>
        <taxon>Flavobacteriia</taxon>
        <taxon>Flavobacteriales</taxon>
        <taxon>Flavobacteriaceae</taxon>
        <taxon>Flavobacterium</taxon>
    </lineage>
</organism>
<dbReference type="RefSeq" id="WP_073410067.1">
    <property type="nucleotide sequence ID" value="NZ_FQWH01000007.1"/>
</dbReference>
<dbReference type="NCBIfam" id="TIGR04402">
    <property type="entry name" value="mob_CxxC_CxxC"/>
    <property type="match status" value="1"/>
</dbReference>
<sequence length="201" mass="23041">MNREEHLRIDSWNNSIQAFGKSYIFSKRAQFYSNWNKFLTIMGIVVPLTIGATASGYGFDSEILKNTITISIPLSIIQLIISAFALVNNWNDNLSYSLEAVNDYNSLSDGFKKLGKNPPENYNEFLKSFEILEIKMTSRSENDAKYNLKERELRKGMRYALREFQRKCVGCDLIPISIASTDCEVCGNFKRSLIHKILFHG</sequence>
<accession>A0A1M5QQG3</accession>
<proteinExistence type="predicted"/>
<gene>
    <name evidence="2" type="ORF">SAMN05444388_107129</name>
</gene>
<protein>
    <submittedName>
        <fullName evidence="2">Mobilome CxxCx(11)CxxC protein</fullName>
    </submittedName>
</protein>
<name>A0A1M5QQG3_FLAJO</name>
<evidence type="ECO:0000313" key="2">
    <source>
        <dbReference type="EMBL" id="SHH16335.1"/>
    </source>
</evidence>
<keyword evidence="1" id="KW-1133">Transmembrane helix</keyword>